<reference evidence="1 2" key="1">
    <citation type="submission" date="2023-02" db="EMBL/GenBank/DDBJ databases">
        <title>LHISI_Scaffold_Assembly.</title>
        <authorList>
            <person name="Stuart O.P."/>
            <person name="Cleave R."/>
            <person name="Magrath M.J.L."/>
            <person name="Mikheyev A.S."/>
        </authorList>
    </citation>
    <scope>NUCLEOTIDE SEQUENCE [LARGE SCALE GENOMIC DNA]</scope>
    <source>
        <strain evidence="1">Daus_M_001</strain>
        <tissue evidence="1">Leg muscle</tissue>
    </source>
</reference>
<organism evidence="1 2">
    <name type="scientific">Dryococelus australis</name>
    <dbReference type="NCBI Taxonomy" id="614101"/>
    <lineage>
        <taxon>Eukaryota</taxon>
        <taxon>Metazoa</taxon>
        <taxon>Ecdysozoa</taxon>
        <taxon>Arthropoda</taxon>
        <taxon>Hexapoda</taxon>
        <taxon>Insecta</taxon>
        <taxon>Pterygota</taxon>
        <taxon>Neoptera</taxon>
        <taxon>Polyneoptera</taxon>
        <taxon>Phasmatodea</taxon>
        <taxon>Verophasmatodea</taxon>
        <taxon>Anareolatae</taxon>
        <taxon>Phasmatidae</taxon>
        <taxon>Eurycanthinae</taxon>
        <taxon>Dryococelus</taxon>
    </lineage>
</organism>
<evidence type="ECO:0000313" key="2">
    <source>
        <dbReference type="Proteomes" id="UP001159363"/>
    </source>
</evidence>
<comment type="caution">
    <text evidence="1">The sequence shown here is derived from an EMBL/GenBank/DDBJ whole genome shotgun (WGS) entry which is preliminary data.</text>
</comment>
<dbReference type="EMBL" id="JARBHB010000009">
    <property type="protein sequence ID" value="KAJ8876212.1"/>
    <property type="molecule type" value="Genomic_DNA"/>
</dbReference>
<protein>
    <submittedName>
        <fullName evidence="1">Uncharacterized protein</fullName>
    </submittedName>
</protein>
<name>A0ABQ9GW06_9NEOP</name>
<evidence type="ECO:0000313" key="1">
    <source>
        <dbReference type="EMBL" id="KAJ8876212.1"/>
    </source>
</evidence>
<accession>A0ABQ9GW06</accession>
<keyword evidence="2" id="KW-1185">Reference proteome</keyword>
<gene>
    <name evidence="1" type="ORF">PR048_024122</name>
</gene>
<proteinExistence type="predicted"/>
<dbReference type="Proteomes" id="UP001159363">
    <property type="component" value="Chromosome 8"/>
</dbReference>
<sequence>MTQERANAKGNTATHIKRHIAIMLEAPNYRASSSSNRLGNSGSKVRSVMKATFQHIGRSWNSFVKKRISQYTATDVKRLVGGPLKLRLRHAWVYRESKAEFRQRSLICCSELMSDMRRLVVNRSADMHQFTGNGCEDYKRKTDKASRSLEVYELAAVEVLENNTSIRKAKVRKPAYKCAAMLEIKEIPLPGMRITWPDQAGFKMSCVGILYYRNSNTELYETERRSHSMSRVATPSCHLQLSSFLGRYISEPLCKNVKIMACLHRLLTPSARHISFLCFGVAFLLRLIIPRFICFANADAWREISRPLPSLPPHAIPSILGLIRRLVRPLNNTPSVAKATYQRRDKAAVSRAAFLQSPPRPHYK</sequence>